<feature type="transmembrane region" description="Helical" evidence="7">
    <location>
        <begin position="222"/>
        <end position="245"/>
    </location>
</feature>
<dbReference type="KEGG" id="tact:SG35_002605"/>
<feature type="transmembrane region" description="Helical" evidence="7">
    <location>
        <begin position="81"/>
        <end position="99"/>
    </location>
</feature>
<organism evidence="8 9">
    <name type="scientific">Thalassomonas actiniarum</name>
    <dbReference type="NCBI Taxonomy" id="485447"/>
    <lineage>
        <taxon>Bacteria</taxon>
        <taxon>Pseudomonadati</taxon>
        <taxon>Pseudomonadota</taxon>
        <taxon>Gammaproteobacteria</taxon>
        <taxon>Alteromonadales</taxon>
        <taxon>Colwelliaceae</taxon>
        <taxon>Thalassomonas</taxon>
    </lineage>
</organism>
<feature type="transmembrane region" description="Helical" evidence="7">
    <location>
        <begin position="150"/>
        <end position="174"/>
    </location>
</feature>
<evidence type="ECO:0000256" key="2">
    <source>
        <dbReference type="ARBA" id="ARBA00007543"/>
    </source>
</evidence>
<name>A0AAE9YU76_9GAMM</name>
<dbReference type="AlphaFoldDB" id="A0AAE9YU76"/>
<evidence type="ECO:0000256" key="6">
    <source>
        <dbReference type="ARBA" id="ARBA00023136"/>
    </source>
</evidence>
<evidence type="ECO:0000256" key="4">
    <source>
        <dbReference type="ARBA" id="ARBA00022692"/>
    </source>
</evidence>
<dbReference type="GO" id="GO:0016682">
    <property type="term" value="F:oxidoreductase activity, acting on diphenols and related substances as donors, oxygen as acceptor"/>
    <property type="evidence" value="ECO:0007669"/>
    <property type="project" value="TreeGrafter"/>
</dbReference>
<gene>
    <name evidence="8" type="ORF">SG35_002605</name>
</gene>
<feature type="transmembrane region" description="Helical" evidence="7">
    <location>
        <begin position="257"/>
        <end position="281"/>
    </location>
</feature>
<dbReference type="GO" id="GO:0009055">
    <property type="term" value="F:electron transfer activity"/>
    <property type="evidence" value="ECO:0007669"/>
    <property type="project" value="TreeGrafter"/>
</dbReference>
<sequence>MPLIDNDWLPLAFVILMALSFLIYAVLDGYDLGVGVLLPMQDQQQRDTMISSIGPFWDANETWLVLAIGLLLIAFPQAHSLVLQHLYLPVSFMLLGLILRGVAFDFRTKAASKNKKSWDLAFKGGSILATLMQGYMLGRYVMGFSDTSASYAFAALSAICVTAGYCYIGSAWLVMKTTGKLQQKAASWCFYSALLTALGIIAVCLTNLLISPEIFDKWLGLPQVFIFLPLPLLFMIIFSVSCFYLKKVPHPDDNGCWLPFAGAVLVFILCFSGLAYSYFPYIIWQELTIWQAASARESLQFIFYGAVVVLPTIVGYTIFSYKVFWGKASKLNYY</sequence>
<reference evidence="8 9" key="2">
    <citation type="journal article" date="2022" name="Mar. Drugs">
        <title>Bioassay-Guided Fractionation Leads to the Detection of Cholic Acid Generated by the Rare Thalassomonas sp.</title>
        <authorList>
            <person name="Pheiffer F."/>
            <person name="Schneider Y.K."/>
            <person name="Hansen E.H."/>
            <person name="Andersen J.H."/>
            <person name="Isaksson J."/>
            <person name="Busche T."/>
            <person name="R C."/>
            <person name="Kalinowski J."/>
            <person name="Zyl L.V."/>
            <person name="Trindade M."/>
        </authorList>
    </citation>
    <scope>NUCLEOTIDE SEQUENCE [LARGE SCALE GENOMIC DNA]</scope>
    <source>
        <strain evidence="8 9">A5K-106</strain>
    </source>
</reference>
<feature type="transmembrane region" description="Helical" evidence="7">
    <location>
        <begin position="120"/>
        <end position="138"/>
    </location>
</feature>
<evidence type="ECO:0000256" key="5">
    <source>
        <dbReference type="ARBA" id="ARBA00022989"/>
    </source>
</evidence>
<dbReference type="GO" id="GO:0019646">
    <property type="term" value="P:aerobic electron transport chain"/>
    <property type="evidence" value="ECO:0007669"/>
    <property type="project" value="TreeGrafter"/>
</dbReference>
<dbReference type="InterPro" id="IPR003317">
    <property type="entry name" value="Cyt-d_oxidase_su2"/>
</dbReference>
<evidence type="ECO:0000256" key="1">
    <source>
        <dbReference type="ARBA" id="ARBA00004651"/>
    </source>
</evidence>
<feature type="transmembrane region" description="Helical" evidence="7">
    <location>
        <begin position="12"/>
        <end position="38"/>
    </location>
</feature>
<dbReference type="GO" id="GO:0070069">
    <property type="term" value="C:cytochrome complex"/>
    <property type="evidence" value="ECO:0007669"/>
    <property type="project" value="TreeGrafter"/>
</dbReference>
<evidence type="ECO:0000313" key="8">
    <source>
        <dbReference type="EMBL" id="WDD99587.1"/>
    </source>
</evidence>
<reference evidence="8 9" key="1">
    <citation type="journal article" date="2015" name="Genome Announc.">
        <title>Draft Genome Sequences of Marine Isolates of Thalassomonas viridans and Thalassomonas actiniarum.</title>
        <authorList>
            <person name="Olonade I."/>
            <person name="van Zyl L.J."/>
            <person name="Trindade M."/>
        </authorList>
    </citation>
    <scope>NUCLEOTIDE SEQUENCE [LARGE SCALE GENOMIC DNA]</scope>
    <source>
        <strain evidence="8 9">A5K-106</strain>
    </source>
</reference>
<feature type="transmembrane region" description="Helical" evidence="7">
    <location>
        <begin position="186"/>
        <end position="210"/>
    </location>
</feature>
<proteinExistence type="inferred from homology"/>
<protein>
    <submittedName>
        <fullName evidence="8">Cytochrome d ubiquinol oxidase subunit II</fullName>
    </submittedName>
</protein>
<keyword evidence="5 7" id="KW-1133">Transmembrane helix</keyword>
<keyword evidence="3" id="KW-1003">Cell membrane</keyword>
<comment type="subcellular location">
    <subcellularLocation>
        <location evidence="1">Cell membrane</location>
        <topology evidence="1">Multi-pass membrane protein</topology>
    </subcellularLocation>
</comment>
<feature type="transmembrane region" description="Helical" evidence="7">
    <location>
        <begin position="301"/>
        <end position="324"/>
    </location>
</feature>
<keyword evidence="6 7" id="KW-0472">Membrane</keyword>
<evidence type="ECO:0000313" key="9">
    <source>
        <dbReference type="Proteomes" id="UP000032568"/>
    </source>
</evidence>
<accession>A0AAE9YU76</accession>
<dbReference type="EMBL" id="CP059735">
    <property type="protein sequence ID" value="WDD99587.1"/>
    <property type="molecule type" value="Genomic_DNA"/>
</dbReference>
<comment type="similarity">
    <text evidence="2">Belongs to the cytochrome ubiquinol oxidase subunit 2 family.</text>
</comment>
<keyword evidence="9" id="KW-1185">Reference proteome</keyword>
<feature type="transmembrane region" description="Helical" evidence="7">
    <location>
        <begin position="59"/>
        <end position="75"/>
    </location>
</feature>
<dbReference type="PANTHER" id="PTHR43141">
    <property type="entry name" value="CYTOCHROME BD2 SUBUNIT II"/>
    <property type="match status" value="1"/>
</dbReference>
<keyword evidence="4 7" id="KW-0812">Transmembrane</keyword>
<dbReference type="GO" id="GO:0005886">
    <property type="term" value="C:plasma membrane"/>
    <property type="evidence" value="ECO:0007669"/>
    <property type="project" value="UniProtKB-SubCell"/>
</dbReference>
<dbReference type="PANTHER" id="PTHR43141:SF2">
    <property type="entry name" value="BLR3729 PROTEIN"/>
    <property type="match status" value="1"/>
</dbReference>
<dbReference type="RefSeq" id="WP_044832185.1">
    <property type="nucleotide sequence ID" value="NZ_CP059735.1"/>
</dbReference>
<evidence type="ECO:0000256" key="3">
    <source>
        <dbReference type="ARBA" id="ARBA00022475"/>
    </source>
</evidence>
<evidence type="ECO:0000256" key="7">
    <source>
        <dbReference type="SAM" id="Phobius"/>
    </source>
</evidence>
<dbReference type="Pfam" id="PF02322">
    <property type="entry name" value="Cyt_bd_oxida_II"/>
    <property type="match status" value="1"/>
</dbReference>
<dbReference type="Proteomes" id="UP000032568">
    <property type="component" value="Chromosome"/>
</dbReference>